<proteinExistence type="predicted"/>
<comment type="caution">
    <text evidence="1">The sequence shown here is derived from an EMBL/GenBank/DDBJ whole genome shotgun (WGS) entry which is preliminary data.</text>
</comment>
<evidence type="ECO:0000313" key="1">
    <source>
        <dbReference type="EMBL" id="KAJ2971800.1"/>
    </source>
</evidence>
<dbReference type="Proteomes" id="UP001143910">
    <property type="component" value="Unassembled WGS sequence"/>
</dbReference>
<accession>A0ACC1MY97</accession>
<dbReference type="EMBL" id="JANJQO010001268">
    <property type="protein sequence ID" value="KAJ2971800.1"/>
    <property type="molecule type" value="Genomic_DNA"/>
</dbReference>
<reference evidence="1" key="1">
    <citation type="submission" date="2022-08" db="EMBL/GenBank/DDBJ databases">
        <title>Genome Sequence of Lecanicillium fungicola.</title>
        <authorList>
            <person name="Buettner E."/>
        </authorList>
    </citation>
    <scope>NUCLEOTIDE SEQUENCE</scope>
    <source>
        <strain evidence="1">Babe33</strain>
    </source>
</reference>
<keyword evidence="2" id="KW-1185">Reference proteome</keyword>
<name>A0ACC1MY97_9HYPO</name>
<organism evidence="1 2">
    <name type="scientific">Zarea fungicola</name>
    <dbReference type="NCBI Taxonomy" id="93591"/>
    <lineage>
        <taxon>Eukaryota</taxon>
        <taxon>Fungi</taxon>
        <taxon>Dikarya</taxon>
        <taxon>Ascomycota</taxon>
        <taxon>Pezizomycotina</taxon>
        <taxon>Sordariomycetes</taxon>
        <taxon>Hypocreomycetidae</taxon>
        <taxon>Hypocreales</taxon>
        <taxon>Cordycipitaceae</taxon>
        <taxon>Zarea</taxon>
    </lineage>
</organism>
<evidence type="ECO:0000313" key="2">
    <source>
        <dbReference type="Proteomes" id="UP001143910"/>
    </source>
</evidence>
<sequence length="254" mass="27498">MSTPAQKANLARIRDNQRRSRARRREYVQELEQRLRLCELQGIEATTEVQLAARRVADENRQLRQLLHKHGFSDDYINRSLQASAAGVPDMNREPGYATGDGGMAVQALQQTMTSRRPAALESNVPFSVPGQVLSDSSISSTPSVSSSAPPWGALPAESSYGHDQGMHLQTAGMAGQPPAQQQYSAALFMGNHPRAGPETYMPQPAQMGGLAPAPAMTQPMQQTRGQIQYNNTINTYQSVGDGSYGDAPTGGWT</sequence>
<gene>
    <name evidence="1" type="ORF">NQ176_g7521</name>
</gene>
<protein>
    <submittedName>
        <fullName evidence="1">Uncharacterized protein</fullName>
    </submittedName>
</protein>